<dbReference type="EC" id="3.6.1.22" evidence="4"/>
<comment type="cofactor">
    <cofactor evidence="1">
        <name>Mg(2+)</name>
        <dbReference type="ChEBI" id="CHEBI:18420"/>
    </cofactor>
</comment>
<dbReference type="InterPro" id="IPR020084">
    <property type="entry name" value="NUDIX_hydrolase_CS"/>
</dbReference>
<dbReference type="InterPro" id="IPR015376">
    <property type="entry name" value="Znr_NADH_PPase"/>
</dbReference>
<evidence type="ECO:0000256" key="8">
    <source>
        <dbReference type="ARBA" id="ARBA00023027"/>
    </source>
</evidence>
<reference evidence="11" key="1">
    <citation type="journal article" date="2022" name="ISME J.">
        <title>Identification of active gaseous-alkane degraders at natural gas seeps.</title>
        <authorList>
            <person name="Farhan Ul Haque M."/>
            <person name="Hernandez M."/>
            <person name="Crombie A.T."/>
            <person name="Murrell J.C."/>
        </authorList>
    </citation>
    <scope>NUCLEOTIDE SEQUENCE</scope>
    <source>
        <strain evidence="11">PC2</strain>
    </source>
</reference>
<dbReference type="SUPFAM" id="SSF55811">
    <property type="entry name" value="Nudix"/>
    <property type="match status" value="1"/>
</dbReference>
<dbReference type="InterPro" id="IPR050241">
    <property type="entry name" value="NAD-cap_RNA_hydrolase_NudC"/>
</dbReference>
<comment type="cofactor">
    <cofactor evidence="2">
        <name>Zn(2+)</name>
        <dbReference type="ChEBI" id="CHEBI:29105"/>
    </cofactor>
</comment>
<organism evidence="11 12">
    <name type="scientific">Candidatus Rhodoblastus alkanivorans</name>
    <dbReference type="NCBI Taxonomy" id="2954117"/>
    <lineage>
        <taxon>Bacteria</taxon>
        <taxon>Pseudomonadati</taxon>
        <taxon>Pseudomonadota</taxon>
        <taxon>Alphaproteobacteria</taxon>
        <taxon>Hyphomicrobiales</taxon>
        <taxon>Rhodoblastaceae</taxon>
        <taxon>Rhodoblastus</taxon>
    </lineage>
</organism>
<accession>A0ABS9Z2H9</accession>
<evidence type="ECO:0000259" key="10">
    <source>
        <dbReference type="PROSITE" id="PS51462"/>
    </source>
</evidence>
<dbReference type="Pfam" id="PF00293">
    <property type="entry name" value="NUDIX"/>
    <property type="match status" value="1"/>
</dbReference>
<gene>
    <name evidence="11" type="primary">nudC</name>
    <name evidence="11" type="ORF">K2U94_03730</name>
</gene>
<dbReference type="PANTHER" id="PTHR42904">
    <property type="entry name" value="NUDIX HYDROLASE, NUDC SUBFAMILY"/>
    <property type="match status" value="1"/>
</dbReference>
<dbReference type="InterPro" id="IPR000086">
    <property type="entry name" value="NUDIX_hydrolase_dom"/>
</dbReference>
<evidence type="ECO:0000256" key="5">
    <source>
        <dbReference type="ARBA" id="ARBA00022723"/>
    </source>
</evidence>
<proteinExistence type="inferred from homology"/>
<evidence type="ECO:0000313" key="11">
    <source>
        <dbReference type="EMBL" id="MCI4681880.1"/>
    </source>
</evidence>
<dbReference type="InterPro" id="IPR049734">
    <property type="entry name" value="NudC-like_C"/>
</dbReference>
<dbReference type="Pfam" id="PF09296">
    <property type="entry name" value="NUDIX-like"/>
    <property type="match status" value="1"/>
</dbReference>
<dbReference type="CDD" id="cd03429">
    <property type="entry name" value="NUDIX_NADH_pyrophosphatase_Nudt13"/>
    <property type="match status" value="1"/>
</dbReference>
<evidence type="ECO:0000256" key="9">
    <source>
        <dbReference type="ARBA" id="ARBA00023679"/>
    </source>
</evidence>
<keyword evidence="5" id="KW-0479">Metal-binding</keyword>
<dbReference type="RefSeq" id="WP_243065921.1">
    <property type="nucleotide sequence ID" value="NZ_JAIVFK010000003.1"/>
</dbReference>
<comment type="catalytic activity">
    <reaction evidence="9">
        <text>a 5'-end NAD(+)-phospho-ribonucleoside in mRNA + H2O = a 5'-end phospho-adenosine-phospho-ribonucleoside in mRNA + beta-nicotinamide D-ribonucleotide + 2 H(+)</text>
        <dbReference type="Rhea" id="RHEA:60876"/>
        <dbReference type="Rhea" id="RHEA-COMP:15698"/>
        <dbReference type="Rhea" id="RHEA-COMP:15719"/>
        <dbReference type="ChEBI" id="CHEBI:14649"/>
        <dbReference type="ChEBI" id="CHEBI:15377"/>
        <dbReference type="ChEBI" id="CHEBI:15378"/>
        <dbReference type="ChEBI" id="CHEBI:144029"/>
        <dbReference type="ChEBI" id="CHEBI:144051"/>
    </reaction>
    <physiologicalReaction direction="left-to-right" evidence="9">
        <dbReference type="Rhea" id="RHEA:60877"/>
    </physiologicalReaction>
</comment>
<feature type="domain" description="Nudix hydrolase" evidence="10">
    <location>
        <begin position="185"/>
        <end position="317"/>
    </location>
</feature>
<dbReference type="GO" id="GO:0016787">
    <property type="term" value="F:hydrolase activity"/>
    <property type="evidence" value="ECO:0007669"/>
    <property type="project" value="UniProtKB-KW"/>
</dbReference>
<keyword evidence="6 11" id="KW-0378">Hydrolase</keyword>
<dbReference type="InterPro" id="IPR015797">
    <property type="entry name" value="NUDIX_hydrolase-like_dom_sf"/>
</dbReference>
<dbReference type="EMBL" id="JAIVFP010000001">
    <property type="protein sequence ID" value="MCI4681880.1"/>
    <property type="molecule type" value="Genomic_DNA"/>
</dbReference>
<dbReference type="PROSITE" id="PS00893">
    <property type="entry name" value="NUDIX_BOX"/>
    <property type="match status" value="1"/>
</dbReference>
<evidence type="ECO:0000256" key="1">
    <source>
        <dbReference type="ARBA" id="ARBA00001946"/>
    </source>
</evidence>
<keyword evidence="7" id="KW-0460">Magnesium</keyword>
<keyword evidence="8" id="KW-0520">NAD</keyword>
<dbReference type="Gene3D" id="3.90.79.20">
    <property type="match status" value="1"/>
</dbReference>
<evidence type="ECO:0000256" key="4">
    <source>
        <dbReference type="ARBA" id="ARBA00012381"/>
    </source>
</evidence>
<evidence type="ECO:0000256" key="2">
    <source>
        <dbReference type="ARBA" id="ARBA00001947"/>
    </source>
</evidence>
<evidence type="ECO:0000313" key="12">
    <source>
        <dbReference type="Proteomes" id="UP001139104"/>
    </source>
</evidence>
<protein>
    <recommendedName>
        <fullName evidence="4">NAD(+) diphosphatase</fullName>
        <ecNumber evidence="4">3.6.1.22</ecNumber>
    </recommendedName>
</protein>
<comment type="similarity">
    <text evidence="3">Belongs to the Nudix hydrolase family. NudC subfamily.</text>
</comment>
<sequence>MSACDLAIGFAGNTLDRLSELREDAARLAKLALAPQARAVVFVQSMPVLRAEGETLAALHPLPKARALGSILAEVLLGRDATGPIFALLLPDEAAQAEAPLDAAAFIDQRRLVLPGRPELQIHDLRSLANKQALPREEIAVLAQAKSILHYHAHHRFCPRCGALTLSVHGGWRRDCPACDSRHFPRTDPVAIMMVTDGDFCLLGRQMHFPEKMYSCLAGFVEGGETFEEAVRREVKEEAGILVGAVRYVASQPWPFPASIMIGCEARALSREIVMDREELEDCRWFSRAEARAMIEGRHDQGLFAPNPIAIAHTLLAHWLRKD</sequence>
<keyword evidence="12" id="KW-1185">Reference proteome</keyword>
<dbReference type="NCBIfam" id="NF001299">
    <property type="entry name" value="PRK00241.1"/>
    <property type="match status" value="1"/>
</dbReference>
<dbReference type="PROSITE" id="PS51462">
    <property type="entry name" value="NUDIX"/>
    <property type="match status" value="1"/>
</dbReference>
<dbReference type="Pfam" id="PF09297">
    <property type="entry name" value="Zn_ribbon_NUD"/>
    <property type="match status" value="1"/>
</dbReference>
<name>A0ABS9Z2H9_9HYPH</name>
<evidence type="ECO:0000256" key="3">
    <source>
        <dbReference type="ARBA" id="ARBA00009595"/>
    </source>
</evidence>
<dbReference type="Gene3D" id="3.90.79.10">
    <property type="entry name" value="Nucleoside Triphosphate Pyrophosphohydrolase"/>
    <property type="match status" value="1"/>
</dbReference>
<dbReference type="Proteomes" id="UP001139104">
    <property type="component" value="Unassembled WGS sequence"/>
</dbReference>
<dbReference type="InterPro" id="IPR015375">
    <property type="entry name" value="NADH_PPase-like_N"/>
</dbReference>
<evidence type="ECO:0000256" key="6">
    <source>
        <dbReference type="ARBA" id="ARBA00022801"/>
    </source>
</evidence>
<comment type="caution">
    <text evidence="11">The sequence shown here is derived from an EMBL/GenBank/DDBJ whole genome shotgun (WGS) entry which is preliminary data.</text>
</comment>
<evidence type="ECO:0000256" key="7">
    <source>
        <dbReference type="ARBA" id="ARBA00022842"/>
    </source>
</evidence>
<dbReference type="PANTHER" id="PTHR42904:SF6">
    <property type="entry name" value="NAD-CAPPED RNA HYDROLASE NUDT12"/>
    <property type="match status" value="1"/>
</dbReference>